<accession>A0A7W5H7H8</accession>
<comment type="caution">
    <text evidence="3">The sequence shown here is derived from an EMBL/GenBank/DDBJ whole genome shotgun (WGS) entry which is preliminary data.</text>
</comment>
<proteinExistence type="predicted"/>
<evidence type="ECO:0000256" key="1">
    <source>
        <dbReference type="SAM" id="SignalP"/>
    </source>
</evidence>
<dbReference type="PANTHER" id="PTHR36453:SF1">
    <property type="entry name" value="RIGHT HANDED BETA HELIX DOMAIN-CONTAINING PROTEIN"/>
    <property type="match status" value="1"/>
</dbReference>
<keyword evidence="1" id="KW-0732">Signal</keyword>
<dbReference type="PANTHER" id="PTHR36453">
    <property type="entry name" value="SECRETED PROTEIN-RELATED"/>
    <property type="match status" value="1"/>
</dbReference>
<feature type="chain" id="PRO_5030835861" description="Right handed beta helix domain-containing protein" evidence="1">
    <location>
        <begin position="18"/>
        <end position="798"/>
    </location>
</feature>
<dbReference type="InterPro" id="IPR012334">
    <property type="entry name" value="Pectin_lyas_fold"/>
</dbReference>
<keyword evidence="4" id="KW-1185">Reference proteome</keyword>
<dbReference type="Gene3D" id="2.160.20.10">
    <property type="entry name" value="Single-stranded right-handed beta-helix, Pectin lyase-like"/>
    <property type="match status" value="2"/>
</dbReference>
<dbReference type="EMBL" id="JACHXU010000013">
    <property type="protein sequence ID" value="MBB3207981.1"/>
    <property type="molecule type" value="Genomic_DNA"/>
</dbReference>
<dbReference type="Proteomes" id="UP000536179">
    <property type="component" value="Unassembled WGS sequence"/>
</dbReference>
<reference evidence="3 4" key="1">
    <citation type="submission" date="2020-08" db="EMBL/GenBank/DDBJ databases">
        <title>Genomic Encyclopedia of Type Strains, Phase III (KMG-III): the genomes of soil and plant-associated and newly described type strains.</title>
        <authorList>
            <person name="Whitman W."/>
        </authorList>
    </citation>
    <scope>NUCLEOTIDE SEQUENCE [LARGE SCALE GENOMIC DNA]</scope>
    <source>
        <strain evidence="3 4">CECT 8075</strain>
    </source>
</reference>
<evidence type="ECO:0000313" key="4">
    <source>
        <dbReference type="Proteomes" id="UP000536179"/>
    </source>
</evidence>
<name>A0A7W5H7H8_9BACT</name>
<protein>
    <recommendedName>
        <fullName evidence="2">Right handed beta helix domain-containing protein</fullName>
    </recommendedName>
</protein>
<sequence length="798" mass="89232">MYARVVFSVLSLSLAVAANGQAIEQPAHSFPEYNQRFIENQLAPIRVPGKSFYVSPSGEEGDGSRERPFHSLEAARDAVRELKKTDGLPDGGVQIRLLAGNYTRGKTFVLEEQDSGTDHAPIVYRGQSTDTVILSSGQPLPARELKVVEDSGVLTWLHPSARGRVMSMKVSDEVAASLPGEGNYGMLSMDGHLLPLAQWPNRGYNHIDQVIEEGPKTRHLGPGEAPVAYSKENPTGGIFNTRESLSPMVAKEFERTGDMQVQGYLHNDWYFQAEPIGGVNEGEIQLLRYTRYGIAQKIHSIPRRVRLVNVLAELDEPGEWYFDRNEKRLFVWPIPGFHPERSSMVVLGSAAAESSRSGDGESADELMIDLRGTSYVTLLNLTLENSGRLGVRISGGEYNLIGGCRVRNGYSKGVSIEGGSHNGITGCEFHDLESAFSISGGNVRQLERCYNFATNNDIHSCRRRGYGMIGLSGVGIYFAHNVLHDMNGAVNYDTVDALLEYNEFFNIGYEMGDFNVAYCGAKWHMMNNVVRYNFVHHLLEPGGHPVFPFRNDDGGMGLQIYGNVFYRSGRGGGQFAGPLNSFQNNITLKGSVMWWTNKRAITPQEIADEWKSLEKFGRDLPHGDKGDNIYLLNRLLGERGWEKSPWIDEFPRLAETIETNPFSQTFCQVNLNYVHEVREPFHIHGGDGTVEGMESNAIGQFKDLPKNGSFLLPEEIDLNAFASVPKLDFRMKQGFRPMPGFKPIPFEGIGFQRDEFRPNPPNKDAYRSKVFRKFFKDAGGRYHSERVNARYPQPSYLP</sequence>
<gene>
    <name evidence="3" type="ORF">FHS27_003808</name>
</gene>
<dbReference type="SUPFAM" id="SSF51126">
    <property type="entry name" value="Pectin lyase-like"/>
    <property type="match status" value="1"/>
</dbReference>
<evidence type="ECO:0000259" key="2">
    <source>
        <dbReference type="Pfam" id="PF13229"/>
    </source>
</evidence>
<evidence type="ECO:0000313" key="3">
    <source>
        <dbReference type="EMBL" id="MBB3207981.1"/>
    </source>
</evidence>
<feature type="domain" description="Right handed beta helix" evidence="2">
    <location>
        <begin position="368"/>
        <end position="508"/>
    </location>
</feature>
<feature type="signal peptide" evidence="1">
    <location>
        <begin position="1"/>
        <end position="17"/>
    </location>
</feature>
<dbReference type="SMART" id="SM00710">
    <property type="entry name" value="PbH1"/>
    <property type="match status" value="5"/>
</dbReference>
<dbReference type="InterPro" id="IPR039448">
    <property type="entry name" value="Beta_helix"/>
</dbReference>
<dbReference type="AlphaFoldDB" id="A0A7W5H7H8"/>
<dbReference type="InterPro" id="IPR006626">
    <property type="entry name" value="PbH1"/>
</dbReference>
<dbReference type="InterPro" id="IPR011050">
    <property type="entry name" value="Pectin_lyase_fold/virulence"/>
</dbReference>
<organism evidence="3 4">
    <name type="scientific">Aporhodopirellula rubra</name>
    <dbReference type="NCBI Taxonomy" id="980271"/>
    <lineage>
        <taxon>Bacteria</taxon>
        <taxon>Pseudomonadati</taxon>
        <taxon>Planctomycetota</taxon>
        <taxon>Planctomycetia</taxon>
        <taxon>Pirellulales</taxon>
        <taxon>Pirellulaceae</taxon>
        <taxon>Aporhodopirellula</taxon>
    </lineage>
</organism>
<dbReference type="Pfam" id="PF13229">
    <property type="entry name" value="Beta_helix"/>
    <property type="match status" value="1"/>
</dbReference>